<name>U6KJ67_EIMTE</name>
<feature type="region of interest" description="Disordered" evidence="1">
    <location>
        <begin position="34"/>
        <end position="54"/>
    </location>
</feature>
<evidence type="ECO:0000313" key="3">
    <source>
        <dbReference type="Proteomes" id="UP000030747"/>
    </source>
</evidence>
<evidence type="ECO:0008006" key="4">
    <source>
        <dbReference type="Google" id="ProtNLM"/>
    </source>
</evidence>
<evidence type="ECO:0000313" key="2">
    <source>
        <dbReference type="EMBL" id="CDJ37964.1"/>
    </source>
</evidence>
<keyword evidence="3" id="KW-1185">Reference proteome</keyword>
<reference evidence="2" key="1">
    <citation type="submission" date="2013-10" db="EMBL/GenBank/DDBJ databases">
        <title>Genomic analysis of the causative agents of coccidiosis in chickens.</title>
        <authorList>
            <person name="Reid A.J."/>
            <person name="Blake D."/>
            <person name="Billington K."/>
            <person name="Browne H."/>
            <person name="Dunn M."/>
            <person name="Hung S."/>
            <person name="Kawahara F."/>
            <person name="Miranda-Saavedra D."/>
            <person name="Mourier T."/>
            <person name="Nagra H."/>
            <person name="Otto T.D."/>
            <person name="Rawlings N."/>
            <person name="Sanchez A."/>
            <person name="Sanders M."/>
            <person name="Subramaniam C."/>
            <person name="Tay Y."/>
            <person name="Dear P."/>
            <person name="Doerig C."/>
            <person name="Gruber A."/>
            <person name="Parkinson J."/>
            <person name="Shirley M."/>
            <person name="Wan K.L."/>
            <person name="Berriman M."/>
            <person name="Tomley F."/>
            <person name="Pain A."/>
        </authorList>
    </citation>
    <scope>NUCLEOTIDE SEQUENCE [LARGE SCALE GENOMIC DNA]</scope>
    <source>
        <strain evidence="2">Houghton</strain>
    </source>
</reference>
<dbReference type="RefSeq" id="XP_013228802.1">
    <property type="nucleotide sequence ID" value="XM_013373348.1"/>
</dbReference>
<evidence type="ECO:0000256" key="1">
    <source>
        <dbReference type="SAM" id="MobiDB-lite"/>
    </source>
</evidence>
<dbReference type="Proteomes" id="UP000030747">
    <property type="component" value="Unassembled WGS sequence"/>
</dbReference>
<proteinExistence type="predicted"/>
<gene>
    <name evidence="2" type="ORF">ETH_00016755</name>
</gene>
<accession>U6KJ67</accession>
<dbReference type="AlphaFoldDB" id="U6KJ67"/>
<sequence>MGEEVVKERLDRDLDAYFSSTAAQPAAAAAAVAAAPEQDAGPSAMEVTMENSAL</sequence>
<protein>
    <recommendedName>
        <fullName evidence="4">Chromatin target of PRMT1 protein C-terminal domain-containing protein</fullName>
    </recommendedName>
</protein>
<reference evidence="2" key="2">
    <citation type="submission" date="2013-10" db="EMBL/GenBank/DDBJ databases">
        <authorList>
            <person name="Aslett M."/>
        </authorList>
    </citation>
    <scope>NUCLEOTIDE SEQUENCE [LARGE SCALE GENOMIC DNA]</scope>
    <source>
        <strain evidence="2">Houghton</strain>
    </source>
</reference>
<organism evidence="2 3">
    <name type="scientific">Eimeria tenella</name>
    <name type="common">Coccidian parasite</name>
    <dbReference type="NCBI Taxonomy" id="5802"/>
    <lineage>
        <taxon>Eukaryota</taxon>
        <taxon>Sar</taxon>
        <taxon>Alveolata</taxon>
        <taxon>Apicomplexa</taxon>
        <taxon>Conoidasida</taxon>
        <taxon>Coccidia</taxon>
        <taxon>Eucoccidiorida</taxon>
        <taxon>Eimeriorina</taxon>
        <taxon>Eimeriidae</taxon>
        <taxon>Eimeria</taxon>
    </lineage>
</organism>
<dbReference type="GeneID" id="25252505"/>
<dbReference type="EMBL" id="HG673799">
    <property type="protein sequence ID" value="CDJ37964.1"/>
    <property type="molecule type" value="Genomic_DNA"/>
</dbReference>